<dbReference type="PROSITE" id="PS00022">
    <property type="entry name" value="EGF_1"/>
    <property type="match status" value="1"/>
</dbReference>
<dbReference type="Gene3D" id="2.10.25.10">
    <property type="entry name" value="Laminin"/>
    <property type="match status" value="1"/>
</dbReference>
<evidence type="ECO:0000256" key="8">
    <source>
        <dbReference type="SAM" id="Phobius"/>
    </source>
</evidence>
<dbReference type="GO" id="GO:0038023">
    <property type="term" value="F:signaling receptor activity"/>
    <property type="evidence" value="ECO:0007669"/>
    <property type="project" value="TreeGrafter"/>
</dbReference>
<evidence type="ECO:0000313" key="11">
    <source>
        <dbReference type="EMBL" id="RUS75705.1"/>
    </source>
</evidence>
<keyword evidence="5 8" id="KW-0472">Membrane</keyword>
<dbReference type="PROSITE" id="PS50104">
    <property type="entry name" value="TIR"/>
    <property type="match status" value="1"/>
</dbReference>
<dbReference type="PANTHER" id="PTHR24365">
    <property type="entry name" value="TOLL-LIKE RECEPTOR"/>
    <property type="match status" value="1"/>
</dbReference>
<dbReference type="PRINTS" id="PR01537">
    <property type="entry name" value="INTRLKN1R1F"/>
</dbReference>
<evidence type="ECO:0000256" key="2">
    <source>
        <dbReference type="ARBA" id="ARBA00022692"/>
    </source>
</evidence>
<evidence type="ECO:0000259" key="10">
    <source>
        <dbReference type="PROSITE" id="PS50104"/>
    </source>
</evidence>
<dbReference type="EMBL" id="RQTK01000717">
    <property type="protein sequence ID" value="RUS75705.1"/>
    <property type="molecule type" value="Genomic_DNA"/>
</dbReference>
<dbReference type="SMART" id="SM00255">
    <property type="entry name" value="TIR"/>
    <property type="match status" value="1"/>
</dbReference>
<evidence type="ECO:0000256" key="5">
    <source>
        <dbReference type="ARBA" id="ARBA00023136"/>
    </source>
</evidence>
<evidence type="ECO:0008006" key="13">
    <source>
        <dbReference type="Google" id="ProtNLM"/>
    </source>
</evidence>
<feature type="compositionally biased region" description="Polar residues" evidence="7">
    <location>
        <begin position="244"/>
        <end position="266"/>
    </location>
</feature>
<keyword evidence="3" id="KW-0732">Signal</keyword>
<feature type="region of interest" description="Disordered" evidence="7">
    <location>
        <begin position="235"/>
        <end position="268"/>
    </location>
</feature>
<feature type="region of interest" description="Disordered" evidence="7">
    <location>
        <begin position="943"/>
        <end position="986"/>
    </location>
</feature>
<comment type="caution">
    <text evidence="6">Lacks conserved residue(s) required for the propagation of feature annotation.</text>
</comment>
<proteinExistence type="predicted"/>
<evidence type="ECO:0000313" key="12">
    <source>
        <dbReference type="Proteomes" id="UP000271974"/>
    </source>
</evidence>
<feature type="domain" description="EGF-like" evidence="9">
    <location>
        <begin position="380"/>
        <end position="415"/>
    </location>
</feature>
<feature type="domain" description="TIR" evidence="10">
    <location>
        <begin position="537"/>
        <end position="676"/>
    </location>
</feature>
<dbReference type="PROSITE" id="PS50026">
    <property type="entry name" value="EGF_3"/>
    <property type="match status" value="1"/>
</dbReference>
<gene>
    <name evidence="11" type="ORF">EGW08_016520</name>
</gene>
<keyword evidence="6" id="KW-0245">EGF-like domain</keyword>
<feature type="transmembrane region" description="Helical" evidence="8">
    <location>
        <begin position="12"/>
        <end position="31"/>
    </location>
</feature>
<dbReference type="InterPro" id="IPR000742">
    <property type="entry name" value="EGF"/>
</dbReference>
<dbReference type="PANTHER" id="PTHR24365:SF541">
    <property type="entry name" value="PROTEIN TOLL-RELATED"/>
    <property type="match status" value="1"/>
</dbReference>
<dbReference type="OrthoDB" id="1421090at2759"/>
<dbReference type="STRING" id="188477.A0A433T2C2"/>
<evidence type="ECO:0000256" key="3">
    <source>
        <dbReference type="ARBA" id="ARBA00022729"/>
    </source>
</evidence>
<keyword evidence="12" id="KW-1185">Reference proteome</keyword>
<dbReference type="GO" id="GO:0005886">
    <property type="term" value="C:plasma membrane"/>
    <property type="evidence" value="ECO:0007669"/>
    <property type="project" value="TreeGrafter"/>
</dbReference>
<evidence type="ECO:0000259" key="9">
    <source>
        <dbReference type="PROSITE" id="PS50026"/>
    </source>
</evidence>
<dbReference type="Gene3D" id="3.40.50.10140">
    <property type="entry name" value="Toll/interleukin-1 receptor homology (TIR) domain"/>
    <property type="match status" value="1"/>
</dbReference>
<reference evidence="11 12" key="1">
    <citation type="submission" date="2019-01" db="EMBL/GenBank/DDBJ databases">
        <title>A draft genome assembly of the solar-powered sea slug Elysia chlorotica.</title>
        <authorList>
            <person name="Cai H."/>
            <person name="Li Q."/>
            <person name="Fang X."/>
            <person name="Li J."/>
            <person name="Curtis N.E."/>
            <person name="Altenburger A."/>
            <person name="Shibata T."/>
            <person name="Feng M."/>
            <person name="Maeda T."/>
            <person name="Schwartz J.A."/>
            <person name="Shigenobu S."/>
            <person name="Lundholm N."/>
            <person name="Nishiyama T."/>
            <person name="Yang H."/>
            <person name="Hasebe M."/>
            <person name="Li S."/>
            <person name="Pierce S.K."/>
            <person name="Wang J."/>
        </authorList>
    </citation>
    <scope>NUCLEOTIDE SEQUENCE [LARGE SCALE GENOMIC DNA]</scope>
    <source>
        <strain evidence="11">EC2010</strain>
        <tissue evidence="11">Whole organism of an adult</tissue>
    </source>
</reference>
<feature type="compositionally biased region" description="Basic and acidic residues" evidence="7">
    <location>
        <begin position="161"/>
        <end position="186"/>
    </location>
</feature>
<evidence type="ECO:0000256" key="4">
    <source>
        <dbReference type="ARBA" id="ARBA00022989"/>
    </source>
</evidence>
<feature type="compositionally biased region" description="Basic and acidic residues" evidence="7">
    <location>
        <begin position="957"/>
        <end position="983"/>
    </location>
</feature>
<feature type="transmembrane region" description="Helical" evidence="8">
    <location>
        <begin position="489"/>
        <end position="514"/>
    </location>
</feature>
<feature type="region of interest" description="Disordered" evidence="7">
    <location>
        <begin position="66"/>
        <end position="195"/>
    </location>
</feature>
<dbReference type="SUPFAM" id="SSF52200">
    <property type="entry name" value="Toll/Interleukin receptor TIR domain"/>
    <property type="match status" value="1"/>
</dbReference>
<comment type="caution">
    <text evidence="11">The sequence shown here is derived from an EMBL/GenBank/DDBJ whole genome shotgun (WGS) entry which is preliminary data.</text>
</comment>
<organism evidence="11 12">
    <name type="scientific">Elysia chlorotica</name>
    <name type="common">Eastern emerald elysia</name>
    <name type="synonym">Sea slug</name>
    <dbReference type="NCBI Taxonomy" id="188477"/>
    <lineage>
        <taxon>Eukaryota</taxon>
        <taxon>Metazoa</taxon>
        <taxon>Spiralia</taxon>
        <taxon>Lophotrochozoa</taxon>
        <taxon>Mollusca</taxon>
        <taxon>Gastropoda</taxon>
        <taxon>Heterobranchia</taxon>
        <taxon>Euthyneura</taxon>
        <taxon>Panpulmonata</taxon>
        <taxon>Sacoglossa</taxon>
        <taxon>Placobranchoidea</taxon>
        <taxon>Plakobranchidae</taxon>
        <taxon>Elysia</taxon>
    </lineage>
</organism>
<feature type="compositionally biased region" description="Basic and acidic residues" evidence="7">
    <location>
        <begin position="140"/>
        <end position="149"/>
    </location>
</feature>
<name>A0A433T2C2_ELYCH</name>
<evidence type="ECO:0000256" key="1">
    <source>
        <dbReference type="ARBA" id="ARBA00004370"/>
    </source>
</evidence>
<dbReference type="Proteomes" id="UP000271974">
    <property type="component" value="Unassembled WGS sequence"/>
</dbReference>
<evidence type="ECO:0000256" key="6">
    <source>
        <dbReference type="PROSITE-ProRule" id="PRU00076"/>
    </source>
</evidence>
<dbReference type="GO" id="GO:0007165">
    <property type="term" value="P:signal transduction"/>
    <property type="evidence" value="ECO:0007669"/>
    <property type="project" value="InterPro"/>
</dbReference>
<keyword evidence="4 8" id="KW-1133">Transmembrane helix</keyword>
<dbReference type="InterPro" id="IPR035897">
    <property type="entry name" value="Toll_tir_struct_dom_sf"/>
</dbReference>
<keyword evidence="2 8" id="KW-0812">Transmembrane</keyword>
<dbReference type="Pfam" id="PF01582">
    <property type="entry name" value="TIR"/>
    <property type="match status" value="1"/>
</dbReference>
<dbReference type="InterPro" id="IPR000157">
    <property type="entry name" value="TIR_dom"/>
</dbReference>
<comment type="subcellular location">
    <subcellularLocation>
        <location evidence="1">Membrane</location>
    </subcellularLocation>
</comment>
<feature type="disulfide bond" evidence="6">
    <location>
        <begin position="405"/>
        <end position="414"/>
    </location>
</feature>
<feature type="compositionally biased region" description="Basic and acidic residues" evidence="7">
    <location>
        <begin position="90"/>
        <end position="101"/>
    </location>
</feature>
<feature type="disulfide bond" evidence="6">
    <location>
        <begin position="384"/>
        <end position="394"/>
    </location>
</feature>
<evidence type="ECO:0000256" key="7">
    <source>
        <dbReference type="SAM" id="MobiDB-lite"/>
    </source>
</evidence>
<sequence>MESTISHLKTITPCLIVNVAVLALVSIPFFVSTHQDDLYRNLKTHLQEATQNSRVNFHEEYSLSWKSTDNETPGSRANGDFESIISLTRTKRETEIKDANDMNHGSSKGLTAASHGRTEHPPTVEQSRPKQPFSPISELSHQDATKESSWDYVFTGPYENADSRGPKRNKDDRSKVRLKSQEHFNRNSDAQNLSLADHASGISLTTSLEQAQWSNNEDGHGSVPPMTQQATLSAVSLGDKVVDSTETQQSTLKGSSPTQSSTNAGQNAGMKLASPWHFDGQVNKNSLDLVDTKRQNTVFSWFRSMSNNTLPFLTPTEVPVVQGVTSNRSTFENTVEMTTSISTYSSSLKPRFEICNKDCEKNGGTCVMGNDFRPHCIIVAPDACDHFHCANGECVSDDGVYTCECGQGWAGTFCDVPCPLDCGQHGYCSVLGRRGTPAVTAFDKNRNERQEVSSNTTNTSIAADVVCICHWNHTGANWLQVPRSEFHAWQVALISILCAVTVALLCFLASYILWRRSWLPMRKLVYYFQEYEDDDDKDFDAFVSYKSSPRDEIFVLRHLYPKLEQELGFKLCLHFRDFPPGEAIANNIIQAVERSRRTILVLSPNYVSSEWCRLEYQKAQHEMLKLKHKIIPVILEDVRKVPEMDKALRTIIDTVTYVEWPGEPNTSFPRNFDKVIDASTTKDTDHDRFWKLLACSMPKKRKEICSEKGVRRVSNTLALTVVSGPATSTAASLIPHLASPMSHSNSVVSLSSMEDIHGNGSKIREIRNEDVGSAQKLSYEKTCKLFGNNCRNLREMGNNTRPNSVSITSSAVPSQVQHERLATPERRVSLSCRRKVSASFEETKDSHFSSKDNSLTVYKDSKTLMLNKPISDQQNPFQLILLTTHHPQEENMQNGTQFQGASSNMLTAHTDENDSYLNMDADNTIQTKIDLLASKCPPDSGIESLGDGSFCSSTRSSIKESRKSQRSAPHDVKTASKDNPLDVRKHKSSDDYIMEIRNIEDRTIVTPRPRTLINYNYLDV</sequence>
<feature type="compositionally biased region" description="Polar residues" evidence="7">
    <location>
        <begin position="66"/>
        <end position="75"/>
    </location>
</feature>
<dbReference type="AlphaFoldDB" id="A0A433T2C2"/>
<dbReference type="CDD" id="cd00054">
    <property type="entry name" value="EGF_CA"/>
    <property type="match status" value="1"/>
</dbReference>
<keyword evidence="6" id="KW-1015">Disulfide bond</keyword>
<protein>
    <recommendedName>
        <fullName evidence="13">TIR domain-containing protein</fullName>
    </recommendedName>
</protein>
<accession>A0A433T2C2</accession>